<protein>
    <submittedName>
        <fullName evidence="2">Uncharacterized protein</fullName>
    </submittedName>
</protein>
<organism evidence="2">
    <name type="scientific">Oryza barthii</name>
    <dbReference type="NCBI Taxonomy" id="65489"/>
    <lineage>
        <taxon>Eukaryota</taxon>
        <taxon>Viridiplantae</taxon>
        <taxon>Streptophyta</taxon>
        <taxon>Embryophyta</taxon>
        <taxon>Tracheophyta</taxon>
        <taxon>Spermatophyta</taxon>
        <taxon>Magnoliopsida</taxon>
        <taxon>Liliopsida</taxon>
        <taxon>Poales</taxon>
        <taxon>Poaceae</taxon>
        <taxon>BOP clade</taxon>
        <taxon>Oryzoideae</taxon>
        <taxon>Oryzeae</taxon>
        <taxon>Oryzinae</taxon>
        <taxon>Oryza</taxon>
    </lineage>
</organism>
<evidence type="ECO:0000313" key="3">
    <source>
        <dbReference type="Proteomes" id="UP000026960"/>
    </source>
</evidence>
<dbReference type="HOGENOM" id="CLU_1899403_0_0_1"/>
<dbReference type="Proteomes" id="UP000026960">
    <property type="component" value="Chromosome 9"/>
</dbReference>
<feature type="compositionally biased region" description="Basic residues" evidence="1">
    <location>
        <begin position="63"/>
        <end position="73"/>
    </location>
</feature>
<dbReference type="Gramene" id="OBART09G05880.1">
    <property type="protein sequence ID" value="OBART09G05880.1"/>
    <property type="gene ID" value="OBART09G05880"/>
</dbReference>
<sequence>MGNGVVVRRMAEDDWVTRPKVERVELEGSLRRGYAAAPAMPEWRYPCLVTTKNGGSRCGSCRGRARRERKSGAVRRGSSGEEARKHSGSGLSSCTTAQEDKEERWWLGRDFSRGHGAEGASRAARRRGEQRFLG</sequence>
<reference evidence="2" key="1">
    <citation type="journal article" date="2009" name="Rice">
        <title>De Novo Next Generation Sequencing of Plant Genomes.</title>
        <authorList>
            <person name="Rounsley S."/>
            <person name="Marri P.R."/>
            <person name="Yu Y."/>
            <person name="He R."/>
            <person name="Sisneros N."/>
            <person name="Goicoechea J.L."/>
            <person name="Lee S.J."/>
            <person name="Angelova A."/>
            <person name="Kudrna D."/>
            <person name="Luo M."/>
            <person name="Affourtit J."/>
            <person name="Desany B."/>
            <person name="Knight J."/>
            <person name="Niazi F."/>
            <person name="Egholm M."/>
            <person name="Wing R.A."/>
        </authorList>
    </citation>
    <scope>NUCLEOTIDE SEQUENCE [LARGE SCALE GENOMIC DNA]</scope>
    <source>
        <strain evidence="2">cv. IRGC 105608</strain>
    </source>
</reference>
<accession>A0A0D3H5E1</accession>
<feature type="region of interest" description="Disordered" evidence="1">
    <location>
        <begin position="112"/>
        <end position="134"/>
    </location>
</feature>
<dbReference type="PaxDb" id="65489-OBART09G05880.1"/>
<keyword evidence="3" id="KW-1185">Reference proteome</keyword>
<feature type="region of interest" description="Disordered" evidence="1">
    <location>
        <begin position="58"/>
        <end position="98"/>
    </location>
</feature>
<dbReference type="EnsemblPlants" id="OBART09G05880.1">
    <property type="protein sequence ID" value="OBART09G05880.1"/>
    <property type="gene ID" value="OBART09G05880"/>
</dbReference>
<evidence type="ECO:0000256" key="1">
    <source>
        <dbReference type="SAM" id="MobiDB-lite"/>
    </source>
</evidence>
<reference evidence="2" key="2">
    <citation type="submission" date="2015-03" db="UniProtKB">
        <authorList>
            <consortium name="EnsemblPlants"/>
        </authorList>
    </citation>
    <scope>IDENTIFICATION</scope>
</reference>
<proteinExistence type="predicted"/>
<dbReference type="AlphaFoldDB" id="A0A0D3H5E1"/>
<evidence type="ECO:0000313" key="2">
    <source>
        <dbReference type="EnsemblPlants" id="OBART09G05880.1"/>
    </source>
</evidence>
<name>A0A0D3H5E1_9ORYZ</name>